<organism evidence="2 3">
    <name type="scientific">Oryza sativa subsp. japonica</name>
    <name type="common">Rice</name>
    <dbReference type="NCBI Taxonomy" id="39947"/>
    <lineage>
        <taxon>Eukaryota</taxon>
        <taxon>Viridiplantae</taxon>
        <taxon>Streptophyta</taxon>
        <taxon>Embryophyta</taxon>
        <taxon>Tracheophyta</taxon>
        <taxon>Spermatophyta</taxon>
        <taxon>Magnoliopsida</taxon>
        <taxon>Liliopsida</taxon>
        <taxon>Poales</taxon>
        <taxon>Poaceae</taxon>
        <taxon>BOP clade</taxon>
        <taxon>Oryzoideae</taxon>
        <taxon>Oryzeae</taxon>
        <taxon>Oryzinae</taxon>
        <taxon>Oryza</taxon>
        <taxon>Oryza sativa</taxon>
    </lineage>
</organism>
<reference evidence="3" key="1">
    <citation type="journal article" date="2005" name="Nature">
        <title>The map-based sequence of the rice genome.</title>
        <authorList>
            <consortium name="International rice genome sequencing project (IRGSP)"/>
            <person name="Matsumoto T."/>
            <person name="Wu J."/>
            <person name="Kanamori H."/>
            <person name="Katayose Y."/>
            <person name="Fujisawa M."/>
            <person name="Namiki N."/>
            <person name="Mizuno H."/>
            <person name="Yamamoto K."/>
            <person name="Antonio B.A."/>
            <person name="Baba T."/>
            <person name="Sakata K."/>
            <person name="Nagamura Y."/>
            <person name="Aoki H."/>
            <person name="Arikawa K."/>
            <person name="Arita K."/>
            <person name="Bito T."/>
            <person name="Chiden Y."/>
            <person name="Fujitsuka N."/>
            <person name="Fukunaka R."/>
            <person name="Hamada M."/>
            <person name="Harada C."/>
            <person name="Hayashi A."/>
            <person name="Hijishita S."/>
            <person name="Honda M."/>
            <person name="Hosokawa S."/>
            <person name="Ichikawa Y."/>
            <person name="Idonuma A."/>
            <person name="Iijima M."/>
            <person name="Ikeda M."/>
            <person name="Ikeno M."/>
            <person name="Ito K."/>
            <person name="Ito S."/>
            <person name="Ito T."/>
            <person name="Ito Y."/>
            <person name="Ito Y."/>
            <person name="Iwabuchi A."/>
            <person name="Kamiya K."/>
            <person name="Karasawa W."/>
            <person name="Kurita K."/>
            <person name="Katagiri S."/>
            <person name="Kikuta A."/>
            <person name="Kobayashi H."/>
            <person name="Kobayashi N."/>
            <person name="Machita K."/>
            <person name="Maehara T."/>
            <person name="Masukawa M."/>
            <person name="Mizubayashi T."/>
            <person name="Mukai Y."/>
            <person name="Nagasaki H."/>
            <person name="Nagata Y."/>
            <person name="Naito S."/>
            <person name="Nakashima M."/>
            <person name="Nakama Y."/>
            <person name="Nakamichi Y."/>
            <person name="Nakamura M."/>
            <person name="Meguro A."/>
            <person name="Negishi M."/>
            <person name="Ohta I."/>
            <person name="Ohta T."/>
            <person name="Okamoto M."/>
            <person name="Ono N."/>
            <person name="Saji S."/>
            <person name="Sakaguchi M."/>
            <person name="Sakai K."/>
            <person name="Shibata M."/>
            <person name="Shimokawa T."/>
            <person name="Song J."/>
            <person name="Takazaki Y."/>
            <person name="Terasawa K."/>
            <person name="Tsugane M."/>
            <person name="Tsuji K."/>
            <person name="Ueda S."/>
            <person name="Waki K."/>
            <person name="Yamagata H."/>
            <person name="Yamamoto M."/>
            <person name="Yamamoto S."/>
            <person name="Yamane H."/>
            <person name="Yoshiki S."/>
            <person name="Yoshihara R."/>
            <person name="Yukawa K."/>
            <person name="Zhong H."/>
            <person name="Yano M."/>
            <person name="Yuan Q."/>
            <person name="Ouyang S."/>
            <person name="Liu J."/>
            <person name="Jones K.M."/>
            <person name="Gansberger K."/>
            <person name="Moffat K."/>
            <person name="Hill J."/>
            <person name="Bera J."/>
            <person name="Fadrosh D."/>
            <person name="Jin S."/>
            <person name="Johri S."/>
            <person name="Kim M."/>
            <person name="Overton L."/>
            <person name="Reardon M."/>
            <person name="Tsitrin T."/>
            <person name="Vuong H."/>
            <person name="Weaver B."/>
            <person name="Ciecko A."/>
            <person name="Tallon L."/>
            <person name="Jackson J."/>
            <person name="Pai G."/>
            <person name="Aken S.V."/>
            <person name="Utterback T."/>
            <person name="Reidmuller S."/>
            <person name="Feldblyum T."/>
            <person name="Hsiao J."/>
            <person name="Zismann V."/>
            <person name="Iobst S."/>
            <person name="de Vazeille A.R."/>
            <person name="Buell C.R."/>
            <person name="Ying K."/>
            <person name="Li Y."/>
            <person name="Lu T."/>
            <person name="Huang Y."/>
            <person name="Zhao Q."/>
            <person name="Feng Q."/>
            <person name="Zhang L."/>
            <person name="Zhu J."/>
            <person name="Weng Q."/>
            <person name="Mu J."/>
            <person name="Lu Y."/>
            <person name="Fan D."/>
            <person name="Liu Y."/>
            <person name="Guan J."/>
            <person name="Zhang Y."/>
            <person name="Yu S."/>
            <person name="Liu X."/>
            <person name="Zhang Y."/>
            <person name="Hong G."/>
            <person name="Han B."/>
            <person name="Choisne N."/>
            <person name="Demange N."/>
            <person name="Orjeda G."/>
            <person name="Samain S."/>
            <person name="Cattolico L."/>
            <person name="Pelletier E."/>
            <person name="Couloux A."/>
            <person name="Segurens B."/>
            <person name="Wincker P."/>
            <person name="D'Hont A."/>
            <person name="Scarpelli C."/>
            <person name="Weissenbach J."/>
            <person name="Salanoubat M."/>
            <person name="Quetier F."/>
            <person name="Yu Y."/>
            <person name="Kim H.R."/>
            <person name="Rambo T."/>
            <person name="Currie J."/>
            <person name="Collura K."/>
            <person name="Luo M."/>
            <person name="Yang T."/>
            <person name="Ammiraju J.S.S."/>
            <person name="Engler F."/>
            <person name="Soderlund C."/>
            <person name="Wing R.A."/>
            <person name="Palmer L.E."/>
            <person name="de la Bastide M."/>
            <person name="Spiegel L."/>
            <person name="Nascimento L."/>
            <person name="Zutavern T."/>
            <person name="O'Shaughnessy A."/>
            <person name="Dike S."/>
            <person name="Dedhia N."/>
            <person name="Preston R."/>
            <person name="Balija V."/>
            <person name="McCombie W.R."/>
            <person name="Chow T."/>
            <person name="Chen H."/>
            <person name="Chung M."/>
            <person name="Chen C."/>
            <person name="Shaw J."/>
            <person name="Wu H."/>
            <person name="Hsiao K."/>
            <person name="Chao Y."/>
            <person name="Chu M."/>
            <person name="Cheng C."/>
            <person name="Hour A."/>
            <person name="Lee P."/>
            <person name="Lin S."/>
            <person name="Lin Y."/>
            <person name="Liou J."/>
            <person name="Liu S."/>
            <person name="Hsing Y."/>
            <person name="Raghuvanshi S."/>
            <person name="Mohanty A."/>
            <person name="Bharti A.K."/>
            <person name="Gaur A."/>
            <person name="Gupta V."/>
            <person name="Kumar D."/>
            <person name="Ravi V."/>
            <person name="Vij S."/>
            <person name="Kapur A."/>
            <person name="Khurana P."/>
            <person name="Khurana P."/>
            <person name="Khurana J.P."/>
            <person name="Tyagi A.K."/>
            <person name="Gaikwad K."/>
            <person name="Singh A."/>
            <person name="Dalal V."/>
            <person name="Srivastava S."/>
            <person name="Dixit A."/>
            <person name="Pal A.K."/>
            <person name="Ghazi I.A."/>
            <person name="Yadav M."/>
            <person name="Pandit A."/>
            <person name="Bhargava A."/>
            <person name="Sureshbabu K."/>
            <person name="Batra K."/>
            <person name="Sharma T.R."/>
            <person name="Mohapatra T."/>
            <person name="Singh N.K."/>
            <person name="Messing J."/>
            <person name="Nelson A.B."/>
            <person name="Fuks G."/>
            <person name="Kavchok S."/>
            <person name="Keizer G."/>
            <person name="Linton E."/>
            <person name="Llaca V."/>
            <person name="Song R."/>
            <person name="Tanyolac B."/>
            <person name="Young S."/>
            <person name="Ho-Il K."/>
            <person name="Hahn J.H."/>
            <person name="Sangsakoo G."/>
            <person name="Vanavichit A."/>
            <person name="de Mattos Luiz.A.T."/>
            <person name="Zimmer P.D."/>
            <person name="Malone G."/>
            <person name="Dellagostin O."/>
            <person name="de Oliveira A.C."/>
            <person name="Bevan M."/>
            <person name="Bancroft I."/>
            <person name="Minx P."/>
            <person name="Cordum H."/>
            <person name="Wilson R."/>
            <person name="Cheng Z."/>
            <person name="Jin W."/>
            <person name="Jiang J."/>
            <person name="Leong S.A."/>
            <person name="Iwama H."/>
            <person name="Gojobori T."/>
            <person name="Itoh T."/>
            <person name="Niimura Y."/>
            <person name="Fujii Y."/>
            <person name="Habara T."/>
            <person name="Sakai H."/>
            <person name="Sato Y."/>
            <person name="Wilson G."/>
            <person name="Kumar K."/>
            <person name="McCouch S."/>
            <person name="Juretic N."/>
            <person name="Hoen D."/>
            <person name="Wright S."/>
            <person name="Bruskiewich R."/>
            <person name="Bureau T."/>
            <person name="Miyao A."/>
            <person name="Hirochika H."/>
            <person name="Nishikawa T."/>
            <person name="Kadowaki K."/>
            <person name="Sugiura M."/>
            <person name="Burr B."/>
            <person name="Sasaki T."/>
        </authorList>
    </citation>
    <scope>NUCLEOTIDE SEQUENCE [LARGE SCALE GENOMIC DNA]</scope>
    <source>
        <strain evidence="3">cv. Nipponbare</strain>
    </source>
</reference>
<evidence type="ECO:0000313" key="3">
    <source>
        <dbReference type="Proteomes" id="UP000000763"/>
    </source>
</evidence>
<dbReference type="Pfam" id="PF14009">
    <property type="entry name" value="PADRE"/>
    <property type="match status" value="1"/>
</dbReference>
<dbReference type="PANTHER" id="PTHR33052">
    <property type="entry name" value="DUF4228 DOMAIN PROTEIN-RELATED"/>
    <property type="match status" value="1"/>
</dbReference>
<feature type="region of interest" description="Disordered" evidence="1">
    <location>
        <begin position="1"/>
        <end position="20"/>
    </location>
</feature>
<evidence type="ECO:0000313" key="2">
    <source>
        <dbReference type="EMBL" id="AAO23091.1"/>
    </source>
</evidence>
<proteinExistence type="predicted"/>
<evidence type="ECO:0000256" key="1">
    <source>
        <dbReference type="SAM" id="MobiDB-lite"/>
    </source>
</evidence>
<dbReference type="Proteomes" id="UP000000763">
    <property type="component" value="Chromosome 3"/>
</dbReference>
<dbReference type="AlphaFoldDB" id="Q851U3"/>
<dbReference type="InterPro" id="IPR025322">
    <property type="entry name" value="PADRE_dom"/>
</dbReference>
<protein>
    <submittedName>
        <fullName evidence="2">Uncharacterized protein</fullName>
    </submittedName>
</protein>
<sequence>MPLLTRGRAAYPQPNPRHRAGRIDAYSHAVSAGEVLAAHPNHVLSRQCLSQQEAVGRIHIVSPESKLERGEIYFLIPAASVPDAKRRTSTGGAADAGTTPGSASPEKTRMMRAQKHHHHQYRRCMSTRSHASPLQPHLSCITEDP</sequence>
<feature type="compositionally biased region" description="Low complexity" evidence="1">
    <location>
        <begin position="89"/>
        <end position="104"/>
    </location>
</feature>
<accession>Q851U3</accession>
<gene>
    <name evidence="2" type="primary">OSJNBa0051C19.4</name>
</gene>
<feature type="region of interest" description="Disordered" evidence="1">
    <location>
        <begin position="126"/>
        <end position="145"/>
    </location>
</feature>
<name>Q851U3_ORYSJ</name>
<dbReference type="EMBL" id="AC097367">
    <property type="protein sequence ID" value="AAO23091.1"/>
    <property type="molecule type" value="Genomic_DNA"/>
</dbReference>
<reference evidence="3" key="2">
    <citation type="journal article" date="2008" name="Nucleic Acids Res.">
        <title>The rice annotation project database (RAP-DB): 2008 update.</title>
        <authorList>
            <consortium name="The rice annotation project (RAP)"/>
        </authorList>
    </citation>
    <scope>GENOME REANNOTATION</scope>
    <source>
        <strain evidence="3">cv. Nipponbare</strain>
    </source>
</reference>
<feature type="region of interest" description="Disordered" evidence="1">
    <location>
        <begin position="83"/>
        <end position="109"/>
    </location>
</feature>